<feature type="region of interest" description="Disordered" evidence="1">
    <location>
        <begin position="1"/>
        <end position="120"/>
    </location>
</feature>
<reference evidence="3" key="1">
    <citation type="submission" date="2017-06" db="EMBL/GenBank/DDBJ databases">
        <title>Genome analysis of Fimbriiglobus ruber SP5, the first member of the order Planctomycetales with confirmed chitinolytic capability.</title>
        <authorList>
            <person name="Ravin N.V."/>
            <person name="Rakitin A.L."/>
            <person name="Ivanova A.A."/>
            <person name="Beletsky A.V."/>
            <person name="Kulichevskaya I.S."/>
            <person name="Mardanov A.V."/>
            <person name="Dedysh S.N."/>
        </authorList>
    </citation>
    <scope>NUCLEOTIDE SEQUENCE [LARGE SCALE GENOMIC DNA]</scope>
    <source>
        <strain evidence="3">SP5</strain>
    </source>
</reference>
<dbReference type="EMBL" id="NIDE01000017">
    <property type="protein sequence ID" value="OWK36708.1"/>
    <property type="molecule type" value="Genomic_DNA"/>
</dbReference>
<evidence type="ECO:0000313" key="3">
    <source>
        <dbReference type="Proteomes" id="UP000214646"/>
    </source>
</evidence>
<evidence type="ECO:0000313" key="2">
    <source>
        <dbReference type="EMBL" id="OWK36708.1"/>
    </source>
</evidence>
<protein>
    <submittedName>
        <fullName evidence="2">Uncharacterized protein</fullName>
    </submittedName>
</protein>
<feature type="compositionally biased region" description="Low complexity" evidence="1">
    <location>
        <begin position="9"/>
        <end position="30"/>
    </location>
</feature>
<evidence type="ECO:0000256" key="1">
    <source>
        <dbReference type="SAM" id="MobiDB-lite"/>
    </source>
</evidence>
<comment type="caution">
    <text evidence="2">The sequence shown here is derived from an EMBL/GenBank/DDBJ whole genome shotgun (WGS) entry which is preliminary data.</text>
</comment>
<keyword evidence="3" id="KW-1185">Reference proteome</keyword>
<accession>A0A225DDW1</accession>
<proteinExistence type="predicted"/>
<sequence length="120" mass="12870">MTTRHTKTTKPTSKSTRPSTKNPTPKSPVTRKNARTKTTPVAPATDQKLTEDPKGKPGSKPTTTRTVKPTSGTITARVDTTGPLPFSVTSVHQPRPADSGADAEGRVPDDFRPRREPDNG</sequence>
<dbReference type="Proteomes" id="UP000214646">
    <property type="component" value="Unassembled WGS sequence"/>
</dbReference>
<dbReference type="AlphaFoldDB" id="A0A225DDW1"/>
<name>A0A225DDW1_9BACT</name>
<organism evidence="2 3">
    <name type="scientific">Fimbriiglobus ruber</name>
    <dbReference type="NCBI Taxonomy" id="1908690"/>
    <lineage>
        <taxon>Bacteria</taxon>
        <taxon>Pseudomonadati</taxon>
        <taxon>Planctomycetota</taxon>
        <taxon>Planctomycetia</taxon>
        <taxon>Gemmatales</taxon>
        <taxon>Gemmataceae</taxon>
        <taxon>Fimbriiglobus</taxon>
    </lineage>
</organism>
<gene>
    <name evidence="2" type="ORF">FRUB_09271</name>
</gene>
<feature type="compositionally biased region" description="Basic and acidic residues" evidence="1">
    <location>
        <begin position="103"/>
        <end position="120"/>
    </location>
</feature>
<feature type="compositionally biased region" description="Polar residues" evidence="1">
    <location>
        <begin position="60"/>
        <end position="74"/>
    </location>
</feature>